<evidence type="ECO:0000313" key="3">
    <source>
        <dbReference type="Proteomes" id="UP000617734"/>
    </source>
</evidence>
<feature type="compositionally biased region" description="Polar residues" evidence="1">
    <location>
        <begin position="8"/>
        <end position="21"/>
    </location>
</feature>
<evidence type="ECO:0000313" key="2">
    <source>
        <dbReference type="EMBL" id="GHH78177.1"/>
    </source>
</evidence>
<dbReference type="EMBL" id="BNBO01000036">
    <property type="protein sequence ID" value="GHH78177.1"/>
    <property type="molecule type" value="Genomic_DNA"/>
</dbReference>
<dbReference type="AlphaFoldDB" id="A0A919KZB6"/>
<accession>A0A919KZB6</accession>
<protein>
    <submittedName>
        <fullName evidence="2">Uncharacterized protein</fullName>
    </submittedName>
</protein>
<comment type="caution">
    <text evidence="2">The sequence shown here is derived from an EMBL/GenBank/DDBJ whole genome shotgun (WGS) entry which is preliminary data.</text>
</comment>
<feature type="region of interest" description="Disordered" evidence="1">
    <location>
        <begin position="79"/>
        <end position="101"/>
    </location>
</feature>
<dbReference type="Proteomes" id="UP000617734">
    <property type="component" value="Unassembled WGS sequence"/>
</dbReference>
<organism evidence="2 3">
    <name type="scientific">Kitasatospora indigofera</name>
    <dbReference type="NCBI Taxonomy" id="67307"/>
    <lineage>
        <taxon>Bacteria</taxon>
        <taxon>Bacillati</taxon>
        <taxon>Actinomycetota</taxon>
        <taxon>Actinomycetes</taxon>
        <taxon>Kitasatosporales</taxon>
        <taxon>Streptomycetaceae</taxon>
        <taxon>Kitasatospora</taxon>
    </lineage>
</organism>
<keyword evidence="3" id="KW-1185">Reference proteome</keyword>
<name>A0A919KZB6_9ACTN</name>
<proteinExistence type="predicted"/>
<sequence length="101" mass="9897">MAKAVIASATSASGMTVSRVTPGQGRLGSGSTDEAGLVQVCPARVCGGRAAVEQGRKERGAGQGRGAVAGPGRPYGPVLFVQNLNTGPGAVRTPPGPATAR</sequence>
<evidence type="ECO:0000256" key="1">
    <source>
        <dbReference type="SAM" id="MobiDB-lite"/>
    </source>
</evidence>
<feature type="region of interest" description="Disordered" evidence="1">
    <location>
        <begin position="1"/>
        <end position="33"/>
    </location>
</feature>
<reference evidence="2" key="2">
    <citation type="submission" date="2020-09" db="EMBL/GenBank/DDBJ databases">
        <authorList>
            <person name="Sun Q."/>
            <person name="Ohkuma M."/>
        </authorList>
    </citation>
    <scope>NUCLEOTIDE SEQUENCE</scope>
    <source>
        <strain evidence="2">JCM 4646</strain>
    </source>
</reference>
<gene>
    <name evidence="2" type="ORF">GCM10018781_53390</name>
</gene>
<reference evidence="2" key="1">
    <citation type="journal article" date="2014" name="Int. J. Syst. Evol. Microbiol.">
        <title>Complete genome sequence of Corynebacterium casei LMG S-19264T (=DSM 44701T), isolated from a smear-ripened cheese.</title>
        <authorList>
            <consortium name="US DOE Joint Genome Institute (JGI-PGF)"/>
            <person name="Walter F."/>
            <person name="Albersmeier A."/>
            <person name="Kalinowski J."/>
            <person name="Ruckert C."/>
        </authorList>
    </citation>
    <scope>NUCLEOTIDE SEQUENCE</scope>
    <source>
        <strain evidence="2">JCM 4646</strain>
    </source>
</reference>